<keyword evidence="5 6" id="KW-0408">Iron</keyword>
<dbReference type="STRING" id="1160497.A0A1L9VDV8"/>
<name>A0A1L9VDV8_ASPGL</name>
<dbReference type="OrthoDB" id="288590at2759"/>
<dbReference type="Gene3D" id="2.60.120.330">
    <property type="entry name" value="B-lactam Antibiotic, Isopenicillin N Synthase, Chain"/>
    <property type="match status" value="1"/>
</dbReference>
<organism evidence="8 9">
    <name type="scientific">Aspergillus glaucus CBS 516.65</name>
    <dbReference type="NCBI Taxonomy" id="1160497"/>
    <lineage>
        <taxon>Eukaryota</taxon>
        <taxon>Fungi</taxon>
        <taxon>Dikarya</taxon>
        <taxon>Ascomycota</taxon>
        <taxon>Pezizomycotina</taxon>
        <taxon>Eurotiomycetes</taxon>
        <taxon>Eurotiomycetidae</taxon>
        <taxon>Eurotiales</taxon>
        <taxon>Aspergillaceae</taxon>
        <taxon>Aspergillus</taxon>
        <taxon>Aspergillus subgen. Aspergillus</taxon>
    </lineage>
</organism>
<proteinExistence type="inferred from homology"/>
<dbReference type="PANTHER" id="PTHR10209:SF881">
    <property type="entry name" value="FI07970P-RELATED"/>
    <property type="match status" value="1"/>
</dbReference>
<comment type="similarity">
    <text evidence="2 6">Belongs to the iron/ascorbate-dependent oxidoreductase family.</text>
</comment>
<dbReference type="InterPro" id="IPR044861">
    <property type="entry name" value="IPNS-like_FE2OG_OXY"/>
</dbReference>
<evidence type="ECO:0000259" key="7">
    <source>
        <dbReference type="PROSITE" id="PS51471"/>
    </source>
</evidence>
<dbReference type="GO" id="GO:0006457">
    <property type="term" value="P:protein folding"/>
    <property type="evidence" value="ECO:0007669"/>
    <property type="project" value="InterPro"/>
</dbReference>
<protein>
    <recommendedName>
        <fullName evidence="7">Fe2OG dioxygenase domain-containing protein</fullName>
    </recommendedName>
</protein>
<evidence type="ECO:0000256" key="6">
    <source>
        <dbReference type="RuleBase" id="RU003682"/>
    </source>
</evidence>
<sequence length="436" mass="49583">MPSKITSAMNIPVVDFSPWKDPQDRTGHPQVAQEIVDTFKNVGFVYLVNHSLPGIVLDETFDWTKCFFSLFEEDKMKAPHPEGWAVYRGYSWPGLEKISHVSAGNNDELLKEMKQVPDVKEIYDMGSERNFHQPNQWLPEDTLPGFRDFMNQFYWECGQVADEVLRAIAVGLDLEDKAYLAKKHSGENHHQRLLHYLPVPAEDLEKERASRCMAHTDWSTLTLLFQDDCGGLELEDVPKPGTFIPAAPIKNAVVVNARDVLQMWSNNKLKSTNHRVTLLPLSDRFDGENGMTHERFSIPFRASIARSVLPARHVNPTMSIPNEALQKLLQEIETQAITSQQQLNITKAQITAKQKNARLLELTSKELSTLPKETKVYEGVGKMFVGVPMQAVDKRMSSENTTLKTDISGLEKKLDYFETTHTKARENLEAILKPRK</sequence>
<dbReference type="Pfam" id="PF03171">
    <property type="entry name" value="2OG-FeII_Oxy"/>
    <property type="match status" value="1"/>
</dbReference>
<evidence type="ECO:0000256" key="5">
    <source>
        <dbReference type="ARBA" id="ARBA00023004"/>
    </source>
</evidence>
<reference evidence="9" key="1">
    <citation type="journal article" date="2017" name="Genome Biol.">
        <title>Comparative genomics reveals high biological diversity and specific adaptations in the industrially and medically important fungal genus Aspergillus.</title>
        <authorList>
            <person name="de Vries R.P."/>
            <person name="Riley R."/>
            <person name="Wiebenga A."/>
            <person name="Aguilar-Osorio G."/>
            <person name="Amillis S."/>
            <person name="Uchima C.A."/>
            <person name="Anderluh G."/>
            <person name="Asadollahi M."/>
            <person name="Askin M."/>
            <person name="Barry K."/>
            <person name="Battaglia E."/>
            <person name="Bayram O."/>
            <person name="Benocci T."/>
            <person name="Braus-Stromeyer S.A."/>
            <person name="Caldana C."/>
            <person name="Canovas D."/>
            <person name="Cerqueira G.C."/>
            <person name="Chen F."/>
            <person name="Chen W."/>
            <person name="Choi C."/>
            <person name="Clum A."/>
            <person name="Dos Santos R.A."/>
            <person name="Damasio A.R."/>
            <person name="Diallinas G."/>
            <person name="Emri T."/>
            <person name="Fekete E."/>
            <person name="Flipphi M."/>
            <person name="Freyberg S."/>
            <person name="Gallo A."/>
            <person name="Gournas C."/>
            <person name="Habgood R."/>
            <person name="Hainaut M."/>
            <person name="Harispe M.L."/>
            <person name="Henrissat B."/>
            <person name="Hilden K.S."/>
            <person name="Hope R."/>
            <person name="Hossain A."/>
            <person name="Karabika E."/>
            <person name="Karaffa L."/>
            <person name="Karanyi Z."/>
            <person name="Krasevec N."/>
            <person name="Kuo A."/>
            <person name="Kusch H."/>
            <person name="LaButti K."/>
            <person name="Lagendijk E.L."/>
            <person name="Lapidus A."/>
            <person name="Levasseur A."/>
            <person name="Lindquist E."/>
            <person name="Lipzen A."/>
            <person name="Logrieco A.F."/>
            <person name="MacCabe A."/>
            <person name="Maekelae M.R."/>
            <person name="Malavazi I."/>
            <person name="Melin P."/>
            <person name="Meyer V."/>
            <person name="Mielnichuk N."/>
            <person name="Miskei M."/>
            <person name="Molnar A.P."/>
            <person name="Mule G."/>
            <person name="Ngan C.Y."/>
            <person name="Orejas M."/>
            <person name="Orosz E."/>
            <person name="Ouedraogo J.P."/>
            <person name="Overkamp K.M."/>
            <person name="Park H.-S."/>
            <person name="Perrone G."/>
            <person name="Piumi F."/>
            <person name="Punt P.J."/>
            <person name="Ram A.F."/>
            <person name="Ramon A."/>
            <person name="Rauscher S."/>
            <person name="Record E."/>
            <person name="Riano-Pachon D.M."/>
            <person name="Robert V."/>
            <person name="Roehrig J."/>
            <person name="Ruller R."/>
            <person name="Salamov A."/>
            <person name="Salih N.S."/>
            <person name="Samson R.A."/>
            <person name="Sandor E."/>
            <person name="Sanguinetti M."/>
            <person name="Schuetze T."/>
            <person name="Sepcic K."/>
            <person name="Shelest E."/>
            <person name="Sherlock G."/>
            <person name="Sophianopoulou V."/>
            <person name="Squina F.M."/>
            <person name="Sun H."/>
            <person name="Susca A."/>
            <person name="Todd R.B."/>
            <person name="Tsang A."/>
            <person name="Unkles S.E."/>
            <person name="van de Wiele N."/>
            <person name="van Rossen-Uffink D."/>
            <person name="Oliveira J.V."/>
            <person name="Vesth T.C."/>
            <person name="Visser J."/>
            <person name="Yu J.-H."/>
            <person name="Zhou M."/>
            <person name="Andersen M.R."/>
            <person name="Archer D.B."/>
            <person name="Baker S.E."/>
            <person name="Benoit I."/>
            <person name="Brakhage A.A."/>
            <person name="Braus G.H."/>
            <person name="Fischer R."/>
            <person name="Frisvad J.C."/>
            <person name="Goldman G.H."/>
            <person name="Houbraken J."/>
            <person name="Oakley B."/>
            <person name="Pocsi I."/>
            <person name="Scazzocchio C."/>
            <person name="Seiboth B."/>
            <person name="vanKuyk P.A."/>
            <person name="Wortman J."/>
            <person name="Dyer P.S."/>
            <person name="Grigoriev I.V."/>
        </authorList>
    </citation>
    <scope>NUCLEOTIDE SEQUENCE [LARGE SCALE GENOMIC DNA]</scope>
    <source>
        <strain evidence="9">CBS 516.65</strain>
    </source>
</reference>
<dbReference type="GeneID" id="34459928"/>
<dbReference type="CDD" id="cd23164">
    <property type="entry name" value="Prefoldin_1"/>
    <property type="match status" value="1"/>
</dbReference>
<dbReference type="InterPro" id="IPR005123">
    <property type="entry name" value="Oxoglu/Fe-dep_dioxygenase_dom"/>
</dbReference>
<evidence type="ECO:0000313" key="8">
    <source>
        <dbReference type="EMBL" id="OJJ82128.1"/>
    </source>
</evidence>
<evidence type="ECO:0000256" key="1">
    <source>
        <dbReference type="ARBA" id="ARBA00008045"/>
    </source>
</evidence>
<dbReference type="InterPro" id="IPR009053">
    <property type="entry name" value="Prefoldin"/>
</dbReference>
<dbReference type="Gene3D" id="1.10.287.370">
    <property type="match status" value="1"/>
</dbReference>
<evidence type="ECO:0000256" key="4">
    <source>
        <dbReference type="ARBA" id="ARBA00023002"/>
    </source>
</evidence>
<comment type="similarity">
    <text evidence="1">Belongs to the prefoldin subunit beta family.</text>
</comment>
<dbReference type="EMBL" id="KV878903">
    <property type="protein sequence ID" value="OJJ82128.1"/>
    <property type="molecule type" value="Genomic_DNA"/>
</dbReference>
<dbReference type="GO" id="GO:0016491">
    <property type="term" value="F:oxidoreductase activity"/>
    <property type="evidence" value="ECO:0007669"/>
    <property type="project" value="UniProtKB-KW"/>
</dbReference>
<dbReference type="InterPro" id="IPR026992">
    <property type="entry name" value="DIOX_N"/>
</dbReference>
<keyword evidence="4 6" id="KW-0560">Oxidoreductase</keyword>
<dbReference type="PROSITE" id="PS51471">
    <property type="entry name" value="FE2OG_OXY"/>
    <property type="match status" value="1"/>
</dbReference>
<dbReference type="InterPro" id="IPR002777">
    <property type="entry name" value="PFD_beta-like"/>
</dbReference>
<dbReference type="PANTHER" id="PTHR10209">
    <property type="entry name" value="OXIDOREDUCTASE, 2OG-FE II OXYGENASE FAMILY PROTEIN"/>
    <property type="match status" value="1"/>
</dbReference>
<dbReference type="Pfam" id="PF01920">
    <property type="entry name" value="Prefoldin_2"/>
    <property type="match status" value="1"/>
</dbReference>
<dbReference type="VEuPathDB" id="FungiDB:ASPGLDRAFT_27525"/>
<dbReference type="GO" id="GO:0046872">
    <property type="term" value="F:metal ion binding"/>
    <property type="evidence" value="ECO:0007669"/>
    <property type="project" value="UniProtKB-KW"/>
</dbReference>
<feature type="domain" description="Fe2OG dioxygenase" evidence="7">
    <location>
        <begin position="186"/>
        <end position="304"/>
    </location>
</feature>
<dbReference type="GO" id="GO:0051082">
    <property type="term" value="F:unfolded protein binding"/>
    <property type="evidence" value="ECO:0007669"/>
    <property type="project" value="InterPro"/>
</dbReference>
<accession>A0A1L9VDV8</accession>
<keyword evidence="9" id="KW-1185">Reference proteome</keyword>
<evidence type="ECO:0000256" key="3">
    <source>
        <dbReference type="ARBA" id="ARBA00022723"/>
    </source>
</evidence>
<evidence type="ECO:0000256" key="2">
    <source>
        <dbReference type="ARBA" id="ARBA00008056"/>
    </source>
</evidence>
<keyword evidence="3 6" id="KW-0479">Metal-binding</keyword>
<dbReference type="InterPro" id="IPR027443">
    <property type="entry name" value="IPNS-like_sf"/>
</dbReference>
<gene>
    <name evidence="8" type="ORF">ASPGLDRAFT_27525</name>
</gene>
<dbReference type="GO" id="GO:0016272">
    <property type="term" value="C:prefoldin complex"/>
    <property type="evidence" value="ECO:0007669"/>
    <property type="project" value="InterPro"/>
</dbReference>
<dbReference type="Pfam" id="PF14226">
    <property type="entry name" value="DIOX_N"/>
    <property type="match status" value="1"/>
</dbReference>
<dbReference type="SUPFAM" id="SSF51197">
    <property type="entry name" value="Clavaminate synthase-like"/>
    <property type="match status" value="1"/>
</dbReference>
<dbReference type="RefSeq" id="XP_022398826.1">
    <property type="nucleotide sequence ID" value="XM_022543667.1"/>
</dbReference>
<dbReference type="SUPFAM" id="SSF46579">
    <property type="entry name" value="Prefoldin"/>
    <property type="match status" value="1"/>
</dbReference>
<evidence type="ECO:0000313" key="9">
    <source>
        <dbReference type="Proteomes" id="UP000184300"/>
    </source>
</evidence>
<dbReference type="AlphaFoldDB" id="A0A1L9VDV8"/>
<dbReference type="GO" id="GO:0044283">
    <property type="term" value="P:small molecule biosynthetic process"/>
    <property type="evidence" value="ECO:0007669"/>
    <property type="project" value="UniProtKB-ARBA"/>
</dbReference>
<dbReference type="Proteomes" id="UP000184300">
    <property type="component" value="Unassembled WGS sequence"/>
</dbReference>